<keyword evidence="2" id="KW-1185">Reference proteome</keyword>
<dbReference type="Gene3D" id="3.80.10.10">
    <property type="entry name" value="Ribonuclease Inhibitor"/>
    <property type="match status" value="1"/>
</dbReference>
<evidence type="ECO:0000313" key="2">
    <source>
        <dbReference type="Proteomes" id="UP001070176"/>
    </source>
</evidence>
<dbReference type="EMBL" id="JAOVZV010000003">
    <property type="protein sequence ID" value="MCX8531897.1"/>
    <property type="molecule type" value="Genomic_DNA"/>
</dbReference>
<gene>
    <name evidence="1" type="ORF">OEA66_05990</name>
</gene>
<reference evidence="1" key="1">
    <citation type="submission" date="2022-10" db="EMBL/GenBank/DDBJ databases">
        <title>Chryseobacterium sp. nov., a novel bacterial species.</title>
        <authorList>
            <person name="Cao Y."/>
        </authorList>
    </citation>
    <scope>NUCLEOTIDE SEQUENCE</scope>
    <source>
        <strain evidence="1">KC 927</strain>
    </source>
</reference>
<dbReference type="Proteomes" id="UP001070176">
    <property type="component" value="Unassembled WGS sequence"/>
</dbReference>
<organism evidence="1 2">
    <name type="scientific">Chryseobacterium luquanense</name>
    <dbReference type="NCBI Taxonomy" id="2983766"/>
    <lineage>
        <taxon>Bacteria</taxon>
        <taxon>Pseudomonadati</taxon>
        <taxon>Bacteroidota</taxon>
        <taxon>Flavobacteriia</taxon>
        <taxon>Flavobacteriales</taxon>
        <taxon>Weeksellaceae</taxon>
        <taxon>Chryseobacterium group</taxon>
        <taxon>Chryseobacterium</taxon>
    </lineage>
</organism>
<protein>
    <submittedName>
        <fullName evidence="1">Uncharacterized protein</fullName>
    </submittedName>
</protein>
<name>A0ABT3Y186_9FLAO</name>
<dbReference type="RefSeq" id="WP_267280526.1">
    <property type="nucleotide sequence ID" value="NZ_JAOVZV010000003.1"/>
</dbReference>
<evidence type="ECO:0000313" key="1">
    <source>
        <dbReference type="EMBL" id="MCX8531897.1"/>
    </source>
</evidence>
<proteinExistence type="predicted"/>
<dbReference type="SUPFAM" id="SSF52047">
    <property type="entry name" value="RNI-like"/>
    <property type="match status" value="1"/>
</dbReference>
<dbReference type="InterPro" id="IPR032675">
    <property type="entry name" value="LRR_dom_sf"/>
</dbReference>
<comment type="caution">
    <text evidence="1">The sequence shown here is derived from an EMBL/GenBank/DDBJ whole genome shotgun (WGS) entry which is preliminary data.</text>
</comment>
<sequence>MIKPPKFTKEEKKFWQRHYRIEKADRIPVEWYRFHSADSDCDDEFFYYFSLRVFLLEDIYLKDSQITDEGVKYMVNFKYLQSLFLRKNRYLTNQSIQYFNQMENLQKLNITCTEITLTDLCEYLDNQSLREIFIDSDENEDEVSAKAAILKIKVPDCKIYLNCSHSTDFFDKPEKPIF</sequence>
<accession>A0ABT3Y186</accession>